<evidence type="ECO:0000256" key="2">
    <source>
        <dbReference type="SAM" id="MobiDB-lite"/>
    </source>
</evidence>
<dbReference type="AlphaFoldDB" id="A0A7S2DHM1"/>
<dbReference type="SMART" id="SM00698">
    <property type="entry name" value="MORN"/>
    <property type="match status" value="3"/>
</dbReference>
<evidence type="ECO:0008006" key="4">
    <source>
        <dbReference type="Google" id="ProtNLM"/>
    </source>
</evidence>
<dbReference type="Gene3D" id="2.20.110.10">
    <property type="entry name" value="Histone H3 K4-specific methyltransferase SET7/9 N-terminal domain"/>
    <property type="match status" value="2"/>
</dbReference>
<dbReference type="PANTHER" id="PTHR46917">
    <property type="entry name" value="MORN REPEAT-CONTAINING PROTEIN 2"/>
    <property type="match status" value="1"/>
</dbReference>
<evidence type="ECO:0000313" key="3">
    <source>
        <dbReference type="EMBL" id="CAD9454854.1"/>
    </source>
</evidence>
<feature type="region of interest" description="Disordered" evidence="2">
    <location>
        <begin position="1"/>
        <end position="38"/>
    </location>
</feature>
<reference evidence="3" key="1">
    <citation type="submission" date="2021-01" db="EMBL/GenBank/DDBJ databases">
        <authorList>
            <person name="Corre E."/>
            <person name="Pelletier E."/>
            <person name="Niang G."/>
            <person name="Scheremetjew M."/>
            <person name="Finn R."/>
            <person name="Kale V."/>
            <person name="Holt S."/>
            <person name="Cochrane G."/>
            <person name="Meng A."/>
            <person name="Brown T."/>
            <person name="Cohen L."/>
        </authorList>
    </citation>
    <scope>NUCLEOTIDE SEQUENCE</scope>
    <source>
        <strain evidence="3">UTEX LB 985</strain>
    </source>
</reference>
<dbReference type="EMBL" id="HBGU01031951">
    <property type="protein sequence ID" value="CAD9454854.1"/>
    <property type="molecule type" value="Transcribed_RNA"/>
</dbReference>
<dbReference type="Pfam" id="PF02493">
    <property type="entry name" value="MORN"/>
    <property type="match status" value="5"/>
</dbReference>
<dbReference type="SUPFAM" id="SSF82185">
    <property type="entry name" value="Histone H3 K4-specific methyltransferase SET7/9 N-terminal domain"/>
    <property type="match status" value="1"/>
</dbReference>
<accession>A0A7S2DHM1</accession>
<protein>
    <recommendedName>
        <fullName evidence="4">MORN repeat-containing protein 5</fullName>
    </recommendedName>
</protein>
<dbReference type="PANTHER" id="PTHR46917:SF1">
    <property type="entry name" value="MORN REPEAT-CONTAINING PROTEIN 2"/>
    <property type="match status" value="1"/>
</dbReference>
<sequence>MAPKKAEPEPEPEPEAPAEPEVGEGAFTFADGSKYDGSWIKTEEGGLKRHGRGVFKDGPAEEQTYEGEWVDDMMQGRGTFRYVSGAKYEGEFLGNKYHGHGIFLFPDGAAYEGPFQENQMHGHGKFTDAQGVVWTGKFYNGTGPGLAHGSVVAK</sequence>
<evidence type="ECO:0000256" key="1">
    <source>
        <dbReference type="ARBA" id="ARBA00022737"/>
    </source>
</evidence>
<keyword evidence="1" id="KW-0677">Repeat</keyword>
<feature type="compositionally biased region" description="Acidic residues" evidence="2">
    <location>
        <begin position="9"/>
        <end position="22"/>
    </location>
</feature>
<organism evidence="3">
    <name type="scientific">Haptolina brevifila</name>
    <dbReference type="NCBI Taxonomy" id="156173"/>
    <lineage>
        <taxon>Eukaryota</taxon>
        <taxon>Haptista</taxon>
        <taxon>Haptophyta</taxon>
        <taxon>Prymnesiophyceae</taxon>
        <taxon>Prymnesiales</taxon>
        <taxon>Prymnesiaceae</taxon>
        <taxon>Haptolina</taxon>
    </lineage>
</organism>
<dbReference type="InterPro" id="IPR052849">
    <property type="entry name" value="MORN_repeat_protein"/>
</dbReference>
<gene>
    <name evidence="3" type="ORF">CBRE1094_LOCUS17459</name>
</gene>
<dbReference type="InterPro" id="IPR003409">
    <property type="entry name" value="MORN"/>
</dbReference>
<name>A0A7S2DHM1_9EUKA</name>
<proteinExistence type="predicted"/>
<dbReference type="FunFam" id="2.20.110.10:FF:000025">
    <property type="entry name" value="MORN repeat, putative"/>
    <property type="match status" value="1"/>
</dbReference>